<sequence length="78" mass="8436">MSSQNATQTDVGQNTLRLKAQPNSTTQSSPAQKGKIDWKLLDQQNAELDCDLDYDSDSDEHNGGSCSCCTGREVGTIQ</sequence>
<evidence type="ECO:0000256" key="1">
    <source>
        <dbReference type="SAM" id="MobiDB-lite"/>
    </source>
</evidence>
<feature type="region of interest" description="Disordered" evidence="1">
    <location>
        <begin position="54"/>
        <end position="78"/>
    </location>
</feature>
<dbReference type="VEuPathDB" id="FungiDB:CJJ07_003341"/>
<name>A0A0L0P0C3_CANAR</name>
<evidence type="ECO:0000313" key="2">
    <source>
        <dbReference type="EMBL" id="KND99415.1"/>
    </source>
</evidence>
<reference evidence="3" key="1">
    <citation type="journal article" date="2015" name="BMC Genomics">
        <title>Draft genome of a commonly misdiagnosed multidrug resistant pathogen Candida auris.</title>
        <authorList>
            <person name="Chatterjee S."/>
            <person name="Alampalli S.V."/>
            <person name="Nageshan R.K."/>
            <person name="Chettiar S.T."/>
            <person name="Joshi S."/>
            <person name="Tatu U.S."/>
        </authorList>
    </citation>
    <scope>NUCLEOTIDE SEQUENCE [LARGE SCALE GENOMIC DNA]</scope>
    <source>
        <strain evidence="3">6684</strain>
    </source>
</reference>
<gene>
    <name evidence="2" type="ORF">QG37_03550</name>
</gene>
<dbReference type="VEuPathDB" id="FungiDB:QG37_03550"/>
<evidence type="ECO:0000313" key="3">
    <source>
        <dbReference type="Proteomes" id="UP000037122"/>
    </source>
</evidence>
<feature type="compositionally biased region" description="Polar residues" evidence="1">
    <location>
        <begin position="1"/>
        <end position="31"/>
    </location>
</feature>
<dbReference type="AlphaFoldDB" id="A0A0L0P0C3"/>
<organism evidence="2 3">
    <name type="scientific">Candidozyma auris</name>
    <name type="common">Yeast</name>
    <name type="synonym">Candida auris</name>
    <dbReference type="NCBI Taxonomy" id="498019"/>
    <lineage>
        <taxon>Eukaryota</taxon>
        <taxon>Fungi</taxon>
        <taxon>Dikarya</taxon>
        <taxon>Ascomycota</taxon>
        <taxon>Saccharomycotina</taxon>
        <taxon>Pichiomycetes</taxon>
        <taxon>Metschnikowiaceae</taxon>
        <taxon>Candidozyma</taxon>
    </lineage>
</organism>
<protein>
    <submittedName>
        <fullName evidence="2">Uncharacterized protein</fullName>
    </submittedName>
</protein>
<feature type="region of interest" description="Disordered" evidence="1">
    <location>
        <begin position="1"/>
        <end position="37"/>
    </location>
</feature>
<dbReference type="Proteomes" id="UP000037122">
    <property type="component" value="Unassembled WGS sequence"/>
</dbReference>
<proteinExistence type="predicted"/>
<accession>A0A0L0P0C3</accession>
<dbReference type="EMBL" id="LGST01000023">
    <property type="protein sequence ID" value="KND99415.1"/>
    <property type="molecule type" value="Genomic_DNA"/>
</dbReference>
<comment type="caution">
    <text evidence="2">The sequence shown here is derived from an EMBL/GenBank/DDBJ whole genome shotgun (WGS) entry which is preliminary data.</text>
</comment>